<keyword evidence="6 7" id="KW-0472">Membrane</keyword>
<protein>
    <submittedName>
        <fullName evidence="9">ABC transporter permease subunit</fullName>
    </submittedName>
</protein>
<proteinExistence type="inferred from homology"/>
<dbReference type="InterPro" id="IPR035906">
    <property type="entry name" value="MetI-like_sf"/>
</dbReference>
<dbReference type="PROSITE" id="PS50928">
    <property type="entry name" value="ABC_TM1"/>
    <property type="match status" value="1"/>
</dbReference>
<feature type="transmembrane region" description="Helical" evidence="7">
    <location>
        <begin position="86"/>
        <end position="112"/>
    </location>
</feature>
<comment type="subcellular location">
    <subcellularLocation>
        <location evidence="1 7">Cell membrane</location>
        <topology evidence="1 7">Multi-pass membrane protein</topology>
    </subcellularLocation>
</comment>
<dbReference type="RefSeq" id="WP_210046098.1">
    <property type="nucleotide sequence ID" value="NZ_JBHLVU010000028.1"/>
</dbReference>
<dbReference type="InterPro" id="IPR050809">
    <property type="entry name" value="UgpAE/MalFG_permease"/>
</dbReference>
<evidence type="ECO:0000313" key="9">
    <source>
        <dbReference type="EMBL" id="MBW7452936.1"/>
    </source>
</evidence>
<dbReference type="PANTHER" id="PTHR43227:SF11">
    <property type="entry name" value="BLL4140 PROTEIN"/>
    <property type="match status" value="1"/>
</dbReference>
<feature type="transmembrane region" description="Helical" evidence="7">
    <location>
        <begin position="224"/>
        <end position="245"/>
    </location>
</feature>
<evidence type="ECO:0000256" key="2">
    <source>
        <dbReference type="ARBA" id="ARBA00022448"/>
    </source>
</evidence>
<evidence type="ECO:0000313" key="10">
    <source>
        <dbReference type="Proteomes" id="UP001519887"/>
    </source>
</evidence>
<gene>
    <name evidence="9" type="ORF">K0U00_02615</name>
</gene>
<comment type="similarity">
    <text evidence="7">Belongs to the binding-protein-dependent transport system permease family.</text>
</comment>
<feature type="domain" description="ABC transmembrane type-1" evidence="8">
    <location>
        <begin position="87"/>
        <end position="302"/>
    </location>
</feature>
<feature type="transmembrane region" description="Helical" evidence="7">
    <location>
        <begin position="281"/>
        <end position="306"/>
    </location>
</feature>
<accession>A0ABS7BWC5</accession>
<evidence type="ECO:0000256" key="5">
    <source>
        <dbReference type="ARBA" id="ARBA00022989"/>
    </source>
</evidence>
<name>A0ABS7BWC5_9BACL</name>
<evidence type="ECO:0000256" key="6">
    <source>
        <dbReference type="ARBA" id="ARBA00023136"/>
    </source>
</evidence>
<feature type="transmembrane region" description="Helical" evidence="7">
    <location>
        <begin position="26"/>
        <end position="45"/>
    </location>
</feature>
<feature type="transmembrane region" description="Helical" evidence="7">
    <location>
        <begin position="124"/>
        <end position="144"/>
    </location>
</feature>
<evidence type="ECO:0000256" key="1">
    <source>
        <dbReference type="ARBA" id="ARBA00004651"/>
    </source>
</evidence>
<dbReference type="EMBL" id="JAHZIK010000026">
    <property type="protein sequence ID" value="MBW7452936.1"/>
    <property type="molecule type" value="Genomic_DNA"/>
</dbReference>
<dbReference type="Gene3D" id="1.10.3720.10">
    <property type="entry name" value="MetI-like"/>
    <property type="match status" value="1"/>
</dbReference>
<evidence type="ECO:0000259" key="8">
    <source>
        <dbReference type="PROSITE" id="PS50928"/>
    </source>
</evidence>
<dbReference type="SUPFAM" id="SSF161098">
    <property type="entry name" value="MetI-like"/>
    <property type="match status" value="1"/>
</dbReference>
<reference evidence="9 10" key="1">
    <citation type="submission" date="2021-07" db="EMBL/GenBank/DDBJ databases">
        <title>Paenibacillus radiodurans sp. nov., isolated from the southeastern edge of Tengger Desert.</title>
        <authorList>
            <person name="Zhang G."/>
        </authorList>
    </citation>
    <scope>NUCLEOTIDE SEQUENCE [LARGE SCALE GENOMIC DNA]</scope>
    <source>
        <strain evidence="9 10">CCM 7311</strain>
    </source>
</reference>
<dbReference type="PANTHER" id="PTHR43227">
    <property type="entry name" value="BLL4140 PROTEIN"/>
    <property type="match status" value="1"/>
</dbReference>
<comment type="caution">
    <text evidence="9">The sequence shown here is derived from an EMBL/GenBank/DDBJ whole genome shotgun (WGS) entry which is preliminary data.</text>
</comment>
<keyword evidence="2 7" id="KW-0813">Transport</keyword>
<dbReference type="CDD" id="cd06261">
    <property type="entry name" value="TM_PBP2"/>
    <property type="match status" value="1"/>
</dbReference>
<dbReference type="InterPro" id="IPR000515">
    <property type="entry name" value="MetI-like"/>
</dbReference>
<dbReference type="Proteomes" id="UP001519887">
    <property type="component" value="Unassembled WGS sequence"/>
</dbReference>
<dbReference type="Pfam" id="PF00528">
    <property type="entry name" value="BPD_transp_1"/>
    <property type="match status" value="1"/>
</dbReference>
<keyword evidence="4 7" id="KW-0812">Transmembrane</keyword>
<keyword evidence="3" id="KW-1003">Cell membrane</keyword>
<feature type="transmembrane region" description="Helical" evidence="7">
    <location>
        <begin position="193"/>
        <end position="212"/>
    </location>
</feature>
<organism evidence="9 10">
    <name type="scientific">Paenibacillus sepulcri</name>
    <dbReference type="NCBI Taxonomy" id="359917"/>
    <lineage>
        <taxon>Bacteria</taxon>
        <taxon>Bacillati</taxon>
        <taxon>Bacillota</taxon>
        <taxon>Bacilli</taxon>
        <taxon>Bacillales</taxon>
        <taxon>Paenibacillaceae</taxon>
        <taxon>Paenibacillus</taxon>
    </lineage>
</organism>
<evidence type="ECO:0000256" key="3">
    <source>
        <dbReference type="ARBA" id="ARBA00022475"/>
    </source>
</evidence>
<evidence type="ECO:0000256" key="4">
    <source>
        <dbReference type="ARBA" id="ARBA00022692"/>
    </source>
</evidence>
<keyword evidence="5 7" id="KW-1133">Transmembrane helix</keyword>
<keyword evidence="10" id="KW-1185">Reference proteome</keyword>
<evidence type="ECO:0000256" key="7">
    <source>
        <dbReference type="RuleBase" id="RU363032"/>
    </source>
</evidence>
<sequence>MKTTIAKPGTGLNKAALGKRSRYSRWPLHMMMIPGIILVLIYHYAPMFGLVIAFQNFKPAFGIFRSEWVGWDNFEYMLQLPNMAQVIWNTLYIASMKVITGLMVPIVIAILLNEIRIAAIKRSIQTLIYLPHFLSWIILGGILIDVLSPSKGIVNQLLQWFGIEPIFFLGDARHFPYVLITTDLWKDFGFSTIVYLAALTGINPSLYEAAVIDGASRLRQAWHVSLPGMTPIIVLLATLSLGQILNAGFDQVFNLYSPTVYDTGDILDTFVYRLGLQQAQYSLATAVGLFKSAVSFILISVSYLLAYRIANYRIF</sequence>